<dbReference type="InterPro" id="IPR043502">
    <property type="entry name" value="DNA/RNA_pol_sf"/>
</dbReference>
<name>A0A7M7P3V9_STRPU</name>
<evidence type="ECO:0000313" key="3">
    <source>
        <dbReference type="EnsemblMetazoa" id="XP_030843495"/>
    </source>
</evidence>
<dbReference type="Pfam" id="PF00078">
    <property type="entry name" value="RVT_1"/>
    <property type="match status" value="1"/>
</dbReference>
<sequence>MPEQQHPRKLKEPKARCDQGRLISGRGTKRAAAEPPPKPKMPLVSLGGCLKYCGIAQVARVTSGSKASNRVPSVRGRNGDTLPQSMSVRGRTPTTPVSILISGTAFVDLSAAYDTVNNRILTRKIFELTKDVRLTGLIQTLLSNVVLVGNRSRSRRQKNGLPQGSVLAPLLFNVYPNDQPIQPSTRSFIYADDLCIATQNQSFVKLEESLSDALAGLVPYHATNHLRANPDRIQISAFHLRNRYANHQLRITWYGKG</sequence>
<dbReference type="SUPFAM" id="SSF56672">
    <property type="entry name" value="DNA/RNA polymerases"/>
    <property type="match status" value="1"/>
</dbReference>
<dbReference type="RefSeq" id="XP_030843495.1">
    <property type="nucleotide sequence ID" value="XM_030987635.1"/>
</dbReference>
<proteinExistence type="predicted"/>
<evidence type="ECO:0000256" key="1">
    <source>
        <dbReference type="SAM" id="MobiDB-lite"/>
    </source>
</evidence>
<dbReference type="OrthoDB" id="409048at2759"/>
<dbReference type="PROSITE" id="PS50878">
    <property type="entry name" value="RT_POL"/>
    <property type="match status" value="1"/>
</dbReference>
<reference evidence="3" key="2">
    <citation type="submission" date="2021-01" db="UniProtKB">
        <authorList>
            <consortium name="EnsemblMetazoa"/>
        </authorList>
    </citation>
    <scope>IDENTIFICATION</scope>
</reference>
<dbReference type="InterPro" id="IPR052560">
    <property type="entry name" value="RdDP_mobile_element"/>
</dbReference>
<feature type="region of interest" description="Disordered" evidence="1">
    <location>
        <begin position="66"/>
        <end position="91"/>
    </location>
</feature>
<organism evidence="3 4">
    <name type="scientific">Strongylocentrotus purpuratus</name>
    <name type="common">Purple sea urchin</name>
    <dbReference type="NCBI Taxonomy" id="7668"/>
    <lineage>
        <taxon>Eukaryota</taxon>
        <taxon>Metazoa</taxon>
        <taxon>Echinodermata</taxon>
        <taxon>Eleutherozoa</taxon>
        <taxon>Echinozoa</taxon>
        <taxon>Echinoidea</taxon>
        <taxon>Euechinoidea</taxon>
        <taxon>Echinacea</taxon>
        <taxon>Camarodonta</taxon>
        <taxon>Echinidea</taxon>
        <taxon>Strongylocentrotidae</taxon>
        <taxon>Strongylocentrotus</taxon>
    </lineage>
</organism>
<dbReference type="OMA" id="WIQHIKS"/>
<dbReference type="EnsemblMetazoa" id="XM_030987635">
    <property type="protein sequence ID" value="XP_030843495"/>
    <property type="gene ID" value="LOC115924800"/>
</dbReference>
<keyword evidence="4" id="KW-1185">Reference proteome</keyword>
<feature type="domain" description="Reverse transcriptase" evidence="2">
    <location>
        <begin position="1"/>
        <end position="257"/>
    </location>
</feature>
<feature type="region of interest" description="Disordered" evidence="1">
    <location>
        <begin position="1"/>
        <end position="39"/>
    </location>
</feature>
<dbReference type="PANTHER" id="PTHR36688:SF1">
    <property type="entry name" value="ENDONUCLEASE_EXONUCLEASE_PHOSPHATASE DOMAIN-CONTAINING PROTEIN"/>
    <property type="match status" value="1"/>
</dbReference>
<dbReference type="KEGG" id="spu:115924800"/>
<dbReference type="PANTHER" id="PTHR36688">
    <property type="entry name" value="ENDO/EXONUCLEASE/PHOSPHATASE DOMAIN-CONTAINING PROTEIN"/>
    <property type="match status" value="1"/>
</dbReference>
<evidence type="ECO:0000313" key="4">
    <source>
        <dbReference type="Proteomes" id="UP000007110"/>
    </source>
</evidence>
<dbReference type="InParanoid" id="A0A7M7P3V9"/>
<dbReference type="AlphaFoldDB" id="A0A7M7P3V9"/>
<dbReference type="Proteomes" id="UP000007110">
    <property type="component" value="Unassembled WGS sequence"/>
</dbReference>
<dbReference type="InterPro" id="IPR000477">
    <property type="entry name" value="RT_dom"/>
</dbReference>
<protein>
    <recommendedName>
        <fullName evidence="2">Reverse transcriptase domain-containing protein</fullName>
    </recommendedName>
</protein>
<accession>A0A7M7P3V9</accession>
<dbReference type="GeneID" id="115924800"/>
<evidence type="ECO:0000259" key="2">
    <source>
        <dbReference type="PROSITE" id="PS50878"/>
    </source>
</evidence>
<feature type="compositionally biased region" description="Basic and acidic residues" evidence="1">
    <location>
        <begin position="10"/>
        <end position="19"/>
    </location>
</feature>
<feature type="compositionally biased region" description="Polar residues" evidence="1">
    <location>
        <begin position="81"/>
        <end position="91"/>
    </location>
</feature>
<reference evidence="4" key="1">
    <citation type="submission" date="2015-02" db="EMBL/GenBank/DDBJ databases">
        <title>Genome sequencing for Strongylocentrotus purpuratus.</title>
        <authorList>
            <person name="Murali S."/>
            <person name="Liu Y."/>
            <person name="Vee V."/>
            <person name="English A."/>
            <person name="Wang M."/>
            <person name="Skinner E."/>
            <person name="Han Y."/>
            <person name="Muzny D.M."/>
            <person name="Worley K.C."/>
            <person name="Gibbs R.A."/>
        </authorList>
    </citation>
    <scope>NUCLEOTIDE SEQUENCE</scope>
</reference>